<dbReference type="PROSITE" id="PS50043">
    <property type="entry name" value="HTH_LUXR_2"/>
    <property type="match status" value="1"/>
</dbReference>
<dbReference type="Gene3D" id="1.10.10.10">
    <property type="entry name" value="Winged helix-like DNA-binding domain superfamily/Winged helix DNA-binding domain"/>
    <property type="match status" value="1"/>
</dbReference>
<dbReference type="PANTHER" id="PTHR44688">
    <property type="entry name" value="DNA-BINDING TRANSCRIPTIONAL ACTIVATOR DEVR_DOSR"/>
    <property type="match status" value="1"/>
</dbReference>
<dbReference type="InterPro" id="IPR036388">
    <property type="entry name" value="WH-like_DNA-bd_sf"/>
</dbReference>
<keyword evidence="3" id="KW-0804">Transcription</keyword>
<dbReference type="Pfam" id="PF00196">
    <property type="entry name" value="GerE"/>
    <property type="match status" value="1"/>
</dbReference>
<feature type="domain" description="HTH luxR-type" evidence="4">
    <location>
        <begin position="172"/>
        <end position="237"/>
    </location>
</feature>
<keyword evidence="6" id="KW-1185">Reference proteome</keyword>
<dbReference type="CDD" id="cd06170">
    <property type="entry name" value="LuxR_C_like"/>
    <property type="match status" value="1"/>
</dbReference>
<dbReference type="PRINTS" id="PR00038">
    <property type="entry name" value="HTHLUXR"/>
</dbReference>
<dbReference type="PANTHER" id="PTHR44688:SF16">
    <property type="entry name" value="DNA-BINDING TRANSCRIPTIONAL ACTIVATOR DEVR_DOSR"/>
    <property type="match status" value="1"/>
</dbReference>
<dbReference type="InterPro" id="IPR000792">
    <property type="entry name" value="Tscrpt_reg_LuxR_C"/>
</dbReference>
<keyword evidence="1" id="KW-0805">Transcription regulation</keyword>
<reference evidence="6" key="1">
    <citation type="journal article" date="2019" name="Int. J. Syst. Evol. Microbiol.">
        <title>The Global Catalogue of Microorganisms (GCM) 10K type strain sequencing project: providing services to taxonomists for standard genome sequencing and annotation.</title>
        <authorList>
            <consortium name="The Broad Institute Genomics Platform"/>
            <consortium name="The Broad Institute Genome Sequencing Center for Infectious Disease"/>
            <person name="Wu L."/>
            <person name="Ma J."/>
        </authorList>
    </citation>
    <scope>NUCLEOTIDE SEQUENCE [LARGE SCALE GENOMIC DNA]</scope>
    <source>
        <strain evidence="6">CCM 8391</strain>
    </source>
</reference>
<protein>
    <submittedName>
        <fullName evidence="5">Response regulator transcription factor</fullName>
    </submittedName>
</protein>
<sequence length="242" mass="26430">MTRTGQRARCWRDIGVDYARTPSAVQVFRPAGYAGGATARLTTRDGRYTGDLHLSTTDPELPVPAMMAALHHLAPVLASVTDVTRRISLLLDDLERDAAAAVVSDQADVVPLPGRNVPAPLEKDPDVVRRVMTWRGRPDTVTEARFLHRMDGRWHRARLVKIAGGTLVVLRETPPPYGLTARELQVLTLLCAGLLNVAIAHRLGIRERTAAHHVEHVLAKLGAASRTAAARRAVEEGLRLLP</sequence>
<evidence type="ECO:0000313" key="5">
    <source>
        <dbReference type="EMBL" id="MFC5996227.1"/>
    </source>
</evidence>
<organism evidence="5 6">
    <name type="scientific">Pseudonocardia hispaniensis</name>
    <dbReference type="NCBI Taxonomy" id="904933"/>
    <lineage>
        <taxon>Bacteria</taxon>
        <taxon>Bacillati</taxon>
        <taxon>Actinomycetota</taxon>
        <taxon>Actinomycetes</taxon>
        <taxon>Pseudonocardiales</taxon>
        <taxon>Pseudonocardiaceae</taxon>
        <taxon>Pseudonocardia</taxon>
    </lineage>
</organism>
<evidence type="ECO:0000256" key="3">
    <source>
        <dbReference type="ARBA" id="ARBA00023163"/>
    </source>
</evidence>
<evidence type="ECO:0000313" key="6">
    <source>
        <dbReference type="Proteomes" id="UP001596302"/>
    </source>
</evidence>
<keyword evidence="2" id="KW-0238">DNA-binding</keyword>
<name>A0ABW1J698_9PSEU</name>
<evidence type="ECO:0000256" key="1">
    <source>
        <dbReference type="ARBA" id="ARBA00023015"/>
    </source>
</evidence>
<evidence type="ECO:0000256" key="2">
    <source>
        <dbReference type="ARBA" id="ARBA00023125"/>
    </source>
</evidence>
<dbReference type="EMBL" id="JBHSQW010000035">
    <property type="protein sequence ID" value="MFC5996227.1"/>
    <property type="molecule type" value="Genomic_DNA"/>
</dbReference>
<comment type="caution">
    <text evidence="5">The sequence shown here is derived from an EMBL/GenBank/DDBJ whole genome shotgun (WGS) entry which is preliminary data.</text>
</comment>
<dbReference type="SUPFAM" id="SSF46894">
    <property type="entry name" value="C-terminal effector domain of the bipartite response regulators"/>
    <property type="match status" value="1"/>
</dbReference>
<proteinExistence type="predicted"/>
<dbReference type="Proteomes" id="UP001596302">
    <property type="component" value="Unassembled WGS sequence"/>
</dbReference>
<accession>A0ABW1J698</accession>
<dbReference type="RefSeq" id="WP_379586749.1">
    <property type="nucleotide sequence ID" value="NZ_JBHSQW010000035.1"/>
</dbReference>
<dbReference type="SMART" id="SM00421">
    <property type="entry name" value="HTH_LUXR"/>
    <property type="match status" value="1"/>
</dbReference>
<dbReference type="InterPro" id="IPR016032">
    <property type="entry name" value="Sig_transdc_resp-reg_C-effctor"/>
</dbReference>
<evidence type="ECO:0000259" key="4">
    <source>
        <dbReference type="PROSITE" id="PS50043"/>
    </source>
</evidence>
<gene>
    <name evidence="5" type="ORF">ACFQE5_18640</name>
</gene>